<evidence type="ECO:0000256" key="6">
    <source>
        <dbReference type="ARBA" id="ARBA00023244"/>
    </source>
</evidence>
<dbReference type="Gene3D" id="3.30.160.40">
    <property type="entry name" value="Porphobilinogen deaminase, C-terminal domain"/>
    <property type="match status" value="1"/>
</dbReference>
<dbReference type="AlphaFoldDB" id="A0AA35X0S7"/>
<comment type="similarity">
    <text evidence="3">Belongs to the HMBS family.</text>
</comment>
<dbReference type="EC" id="2.5.1.61" evidence="4"/>
<feature type="domain" description="Porphobilinogen deaminase C-terminal" evidence="9">
    <location>
        <begin position="225"/>
        <end position="292"/>
    </location>
</feature>
<dbReference type="GO" id="GO:0005737">
    <property type="term" value="C:cytoplasm"/>
    <property type="evidence" value="ECO:0007669"/>
    <property type="project" value="TreeGrafter"/>
</dbReference>
<gene>
    <name evidence="10" type="ORF">GBAR_LOCUS18954</name>
</gene>
<dbReference type="PRINTS" id="PR00151">
    <property type="entry name" value="PORPHBDMNASE"/>
</dbReference>
<dbReference type="Gene3D" id="3.40.190.10">
    <property type="entry name" value="Periplasmic binding protein-like II"/>
    <property type="match status" value="2"/>
</dbReference>
<name>A0AA35X0S7_GEOBA</name>
<reference evidence="10" key="1">
    <citation type="submission" date="2023-03" db="EMBL/GenBank/DDBJ databases">
        <authorList>
            <person name="Steffen K."/>
            <person name="Cardenas P."/>
        </authorList>
    </citation>
    <scope>NUCLEOTIDE SEQUENCE</scope>
</reference>
<dbReference type="GO" id="GO:0006783">
    <property type="term" value="P:heme biosynthetic process"/>
    <property type="evidence" value="ECO:0007669"/>
    <property type="project" value="TreeGrafter"/>
</dbReference>
<dbReference type="PANTHER" id="PTHR11557">
    <property type="entry name" value="PORPHOBILINOGEN DEAMINASE"/>
    <property type="match status" value="1"/>
</dbReference>
<dbReference type="Pfam" id="PF01379">
    <property type="entry name" value="Porphobil_deam"/>
    <property type="match status" value="1"/>
</dbReference>
<dbReference type="EMBL" id="CASHTH010002679">
    <property type="protein sequence ID" value="CAI8033597.1"/>
    <property type="molecule type" value="Genomic_DNA"/>
</dbReference>
<dbReference type="GO" id="GO:0004418">
    <property type="term" value="F:hydroxymethylbilane synthase activity"/>
    <property type="evidence" value="ECO:0007669"/>
    <property type="project" value="UniProtKB-EC"/>
</dbReference>
<dbReference type="FunFam" id="3.40.190.10:FF:000005">
    <property type="entry name" value="Porphobilinogen deaminase"/>
    <property type="match status" value="1"/>
</dbReference>
<evidence type="ECO:0000256" key="4">
    <source>
        <dbReference type="ARBA" id="ARBA00012655"/>
    </source>
</evidence>
<comment type="caution">
    <text evidence="10">The sequence shown here is derived from an EMBL/GenBank/DDBJ whole genome shotgun (WGS) entry which is preliminary data.</text>
</comment>
<dbReference type="SUPFAM" id="SSF54782">
    <property type="entry name" value="Porphobilinogen deaminase (hydroxymethylbilane synthase), C-terminal domain"/>
    <property type="match status" value="1"/>
</dbReference>
<sequence>MSSRKLTIGTRGSKLAFWQADWIAGQLEQQGCETRISVIRTTGDRLTQESLRQLGAQEGIKGVFTKEIEDALLAGSIDLAVHSLKDLPVRLAPGLALGCIPQRADARDALLGKKLGQLKAGDCVGTSSQRRAIQLRSLLPGVVVQDLRGNIDTRIRKLHKGLFDAIVLAAAGLQRLQLEHEISEILEPEVMVPAIGQGHWCVSNPGWCRRVRPYLDQLHDSRTAAEVGAERALLRALGGGCQVPLGGHATMTCDKLTLVSVTVSGSGAILRSQATGALSEAEKLGESVAADLGS</sequence>
<organism evidence="10 11">
    <name type="scientific">Geodia barretti</name>
    <name type="common">Barrett's horny sponge</name>
    <dbReference type="NCBI Taxonomy" id="519541"/>
    <lineage>
        <taxon>Eukaryota</taxon>
        <taxon>Metazoa</taxon>
        <taxon>Porifera</taxon>
        <taxon>Demospongiae</taxon>
        <taxon>Heteroscleromorpha</taxon>
        <taxon>Tetractinellida</taxon>
        <taxon>Astrophorina</taxon>
        <taxon>Geodiidae</taxon>
        <taxon>Geodia</taxon>
    </lineage>
</organism>
<dbReference type="InterPro" id="IPR000860">
    <property type="entry name" value="HemC"/>
</dbReference>
<dbReference type="HAMAP" id="MF_00260">
    <property type="entry name" value="Porphobil_deam"/>
    <property type="match status" value="1"/>
</dbReference>
<keyword evidence="11" id="KW-1185">Reference proteome</keyword>
<keyword evidence="6" id="KW-0627">Porphyrin biosynthesis</keyword>
<comment type="cofactor">
    <cofactor evidence="1">
        <name>dipyrromethane</name>
        <dbReference type="ChEBI" id="CHEBI:60342"/>
    </cofactor>
</comment>
<comment type="pathway">
    <text evidence="2">Porphyrin-containing compound metabolism; protoporphyrin-IX biosynthesis; coproporphyrinogen-III from 5-aminolevulinate: step 2/4.</text>
</comment>
<evidence type="ECO:0000256" key="7">
    <source>
        <dbReference type="ARBA" id="ARBA00033064"/>
    </source>
</evidence>
<proteinExistence type="inferred from homology"/>
<dbReference type="NCBIfam" id="TIGR00212">
    <property type="entry name" value="hemC"/>
    <property type="match status" value="1"/>
</dbReference>
<evidence type="ECO:0000259" key="9">
    <source>
        <dbReference type="Pfam" id="PF03900"/>
    </source>
</evidence>
<dbReference type="PANTHER" id="PTHR11557:SF0">
    <property type="entry name" value="PORPHOBILINOGEN DEAMINASE"/>
    <property type="match status" value="1"/>
</dbReference>
<evidence type="ECO:0000256" key="5">
    <source>
        <dbReference type="ARBA" id="ARBA00022679"/>
    </source>
</evidence>
<dbReference type="PROSITE" id="PS00533">
    <property type="entry name" value="PORPHOBILINOGEN_DEAM"/>
    <property type="match status" value="1"/>
</dbReference>
<dbReference type="SUPFAM" id="SSF53850">
    <property type="entry name" value="Periplasmic binding protein-like II"/>
    <property type="match status" value="1"/>
</dbReference>
<dbReference type="InterPro" id="IPR022417">
    <property type="entry name" value="Porphobilin_deaminase_N"/>
</dbReference>
<protein>
    <recommendedName>
        <fullName evidence="4">hydroxymethylbilane synthase</fullName>
        <ecNumber evidence="4">2.5.1.61</ecNumber>
    </recommendedName>
    <alternativeName>
        <fullName evidence="7">Hydroxymethylbilane synthase</fullName>
    </alternativeName>
</protein>
<evidence type="ECO:0000256" key="1">
    <source>
        <dbReference type="ARBA" id="ARBA00001916"/>
    </source>
</evidence>
<keyword evidence="5" id="KW-0808">Transferase</keyword>
<dbReference type="Pfam" id="PF03900">
    <property type="entry name" value="Porphobil_deamC"/>
    <property type="match status" value="1"/>
</dbReference>
<feature type="domain" description="Porphobilinogen deaminase N-terminal" evidence="8">
    <location>
        <begin position="6"/>
        <end position="202"/>
    </location>
</feature>
<evidence type="ECO:0000313" key="10">
    <source>
        <dbReference type="EMBL" id="CAI8033597.1"/>
    </source>
</evidence>
<evidence type="ECO:0000313" key="11">
    <source>
        <dbReference type="Proteomes" id="UP001174909"/>
    </source>
</evidence>
<dbReference type="InterPro" id="IPR036803">
    <property type="entry name" value="Porphobilinogen_deaminase_C_sf"/>
</dbReference>
<dbReference type="PIRSF" id="PIRSF001438">
    <property type="entry name" value="4pyrrol_synth_OHMeBilane_synth"/>
    <property type="match status" value="1"/>
</dbReference>
<evidence type="ECO:0000256" key="3">
    <source>
        <dbReference type="ARBA" id="ARBA00005638"/>
    </source>
</evidence>
<accession>A0AA35X0S7</accession>
<evidence type="ECO:0000256" key="2">
    <source>
        <dbReference type="ARBA" id="ARBA00004735"/>
    </source>
</evidence>
<dbReference type="InterPro" id="IPR022418">
    <property type="entry name" value="Porphobilinogen_deaminase_C"/>
</dbReference>
<dbReference type="Proteomes" id="UP001174909">
    <property type="component" value="Unassembled WGS sequence"/>
</dbReference>
<dbReference type="InterPro" id="IPR022419">
    <property type="entry name" value="Porphobilin_deaminase_cofac_BS"/>
</dbReference>
<evidence type="ECO:0000259" key="8">
    <source>
        <dbReference type="Pfam" id="PF01379"/>
    </source>
</evidence>